<dbReference type="PROSITE" id="PS51257">
    <property type="entry name" value="PROKAR_LIPOPROTEIN"/>
    <property type="match status" value="1"/>
</dbReference>
<proteinExistence type="predicted"/>
<keyword evidence="3" id="KW-1185">Reference proteome</keyword>
<dbReference type="EMBL" id="OU015566">
    <property type="protein sequence ID" value="CAG5107944.1"/>
    <property type="molecule type" value="Genomic_DNA"/>
</dbReference>
<sequence length="231" mass="26066">MKLLSTFVAVSNAWSLGSCTTNGTAVDSDVTCRNSCDFDWIGRGPKVGYNELGKHENGFLASLNPQKWRFDYLNKDGAYVGVLRFDRTFCKRPILKAIGAGRINIEVFDRTEENYMTEAQYWEIPEDGSVNKEAAFVQFRKSGYQAGEFVKKGKDRFMVSMTGIQSEFAPLDPPNDNVVYDDYYECFQNVGLMTMPDDGKGMLDSDYTRCAAFQRYGKGAIDRLTINLNTN</sequence>
<feature type="chain" id="PRO_5045123272" evidence="1">
    <location>
        <begin position="20"/>
        <end position="231"/>
    </location>
</feature>
<accession>A0ABN7T1C1</accession>
<feature type="signal peptide" evidence="1">
    <location>
        <begin position="1"/>
        <end position="19"/>
    </location>
</feature>
<evidence type="ECO:0000313" key="2">
    <source>
        <dbReference type="EMBL" id="CAG5107944.1"/>
    </source>
</evidence>
<evidence type="ECO:0000313" key="3">
    <source>
        <dbReference type="Proteomes" id="UP001158576"/>
    </source>
</evidence>
<name>A0ABN7T1C1_OIKDI</name>
<organism evidence="2 3">
    <name type="scientific">Oikopleura dioica</name>
    <name type="common">Tunicate</name>
    <dbReference type="NCBI Taxonomy" id="34765"/>
    <lineage>
        <taxon>Eukaryota</taxon>
        <taxon>Metazoa</taxon>
        <taxon>Chordata</taxon>
        <taxon>Tunicata</taxon>
        <taxon>Appendicularia</taxon>
        <taxon>Copelata</taxon>
        <taxon>Oikopleuridae</taxon>
        <taxon>Oikopleura</taxon>
    </lineage>
</organism>
<evidence type="ECO:0000256" key="1">
    <source>
        <dbReference type="SAM" id="SignalP"/>
    </source>
</evidence>
<gene>
    <name evidence="2" type="ORF">OKIOD_LOCUS12330</name>
</gene>
<keyword evidence="1" id="KW-0732">Signal</keyword>
<reference evidence="2 3" key="1">
    <citation type="submission" date="2021-04" db="EMBL/GenBank/DDBJ databases">
        <authorList>
            <person name="Bliznina A."/>
        </authorList>
    </citation>
    <scope>NUCLEOTIDE SEQUENCE [LARGE SCALE GENOMIC DNA]</scope>
</reference>
<dbReference type="Proteomes" id="UP001158576">
    <property type="component" value="Chromosome 1"/>
</dbReference>
<protein>
    <submittedName>
        <fullName evidence="2">Oidioi.mRNA.OKI2018_I69.chr1.g3565.t1.cds</fullName>
    </submittedName>
</protein>